<reference evidence="2" key="1">
    <citation type="submission" date="2022-10" db="EMBL/GenBank/DDBJ databases">
        <title>Complete genome sequence of Schlegelella aquatica LMG 23380.</title>
        <authorList>
            <person name="Musilova J."/>
            <person name="Kourilova X."/>
            <person name="Bezdicek M."/>
            <person name="Hermankova K."/>
            <person name="Obruca S."/>
            <person name="Sedlar K."/>
        </authorList>
    </citation>
    <scope>NUCLEOTIDE SEQUENCE</scope>
    <source>
        <strain evidence="2">LMG 23380</strain>
    </source>
</reference>
<sequence length="104" mass="11768">MALSAAWQGRLPLGKVFWLYGVLLSTLVTLLYVWLALREDGGSPLRQFLVLAFVPYTAWILVSIWRCAPNARRPYYGGMARALTVAWAINAALLIVFVEIDRWV</sequence>
<dbReference type="EMBL" id="CP110257">
    <property type="protein sequence ID" value="UZD56001.1"/>
    <property type="molecule type" value="Genomic_DNA"/>
</dbReference>
<accession>A0ABY6MVJ5</accession>
<protein>
    <submittedName>
        <fullName evidence="2">Uncharacterized protein</fullName>
    </submittedName>
</protein>
<organism evidence="2 3">
    <name type="scientific">Caldimonas aquatica</name>
    <dbReference type="NCBI Taxonomy" id="376175"/>
    <lineage>
        <taxon>Bacteria</taxon>
        <taxon>Pseudomonadati</taxon>
        <taxon>Pseudomonadota</taxon>
        <taxon>Betaproteobacteria</taxon>
        <taxon>Burkholderiales</taxon>
        <taxon>Sphaerotilaceae</taxon>
        <taxon>Caldimonas</taxon>
    </lineage>
</organism>
<dbReference type="Proteomes" id="UP001163266">
    <property type="component" value="Chromosome"/>
</dbReference>
<keyword evidence="1" id="KW-0812">Transmembrane</keyword>
<keyword evidence="1" id="KW-1133">Transmembrane helix</keyword>
<keyword evidence="1" id="KW-0472">Membrane</keyword>
<evidence type="ECO:0000313" key="3">
    <source>
        <dbReference type="Proteomes" id="UP001163266"/>
    </source>
</evidence>
<feature type="transmembrane region" description="Helical" evidence="1">
    <location>
        <begin position="48"/>
        <end position="66"/>
    </location>
</feature>
<dbReference type="RefSeq" id="WP_264893760.1">
    <property type="nucleotide sequence ID" value="NZ_CP110257.1"/>
</dbReference>
<evidence type="ECO:0000313" key="2">
    <source>
        <dbReference type="EMBL" id="UZD56001.1"/>
    </source>
</evidence>
<keyword evidence="3" id="KW-1185">Reference proteome</keyword>
<name>A0ABY6MVJ5_9BURK</name>
<feature type="transmembrane region" description="Helical" evidence="1">
    <location>
        <begin position="78"/>
        <end position="98"/>
    </location>
</feature>
<proteinExistence type="predicted"/>
<evidence type="ECO:0000256" key="1">
    <source>
        <dbReference type="SAM" id="Phobius"/>
    </source>
</evidence>
<gene>
    <name evidence="2" type="ORF">OMP39_05320</name>
</gene>
<feature type="transmembrane region" description="Helical" evidence="1">
    <location>
        <begin position="17"/>
        <end position="36"/>
    </location>
</feature>